<proteinExistence type="predicted"/>
<gene>
    <name evidence="1" type="ORF">HPB50_013127</name>
</gene>
<protein>
    <submittedName>
        <fullName evidence="1">Uncharacterized protein</fullName>
    </submittedName>
</protein>
<dbReference type="Proteomes" id="UP000821845">
    <property type="component" value="Chromosome 6"/>
</dbReference>
<comment type="caution">
    <text evidence="1">The sequence shown here is derived from an EMBL/GenBank/DDBJ whole genome shotgun (WGS) entry which is preliminary data.</text>
</comment>
<dbReference type="EMBL" id="CM023486">
    <property type="protein sequence ID" value="KAH6928256.1"/>
    <property type="molecule type" value="Genomic_DNA"/>
</dbReference>
<reference evidence="1" key="1">
    <citation type="submission" date="2020-05" db="EMBL/GenBank/DDBJ databases">
        <title>Large-scale comparative analyses of tick genomes elucidate their genetic diversity and vector capacities.</title>
        <authorList>
            <person name="Jia N."/>
            <person name="Wang J."/>
            <person name="Shi W."/>
            <person name="Du L."/>
            <person name="Sun Y."/>
            <person name="Zhan W."/>
            <person name="Jiang J."/>
            <person name="Wang Q."/>
            <person name="Zhang B."/>
            <person name="Ji P."/>
            <person name="Sakyi L.B."/>
            <person name="Cui X."/>
            <person name="Yuan T."/>
            <person name="Jiang B."/>
            <person name="Yang W."/>
            <person name="Lam T.T.-Y."/>
            <person name="Chang Q."/>
            <person name="Ding S."/>
            <person name="Wang X."/>
            <person name="Zhu J."/>
            <person name="Ruan X."/>
            <person name="Zhao L."/>
            <person name="Wei J."/>
            <person name="Que T."/>
            <person name="Du C."/>
            <person name="Cheng J."/>
            <person name="Dai P."/>
            <person name="Han X."/>
            <person name="Huang E."/>
            <person name="Gao Y."/>
            <person name="Liu J."/>
            <person name="Shao H."/>
            <person name="Ye R."/>
            <person name="Li L."/>
            <person name="Wei W."/>
            <person name="Wang X."/>
            <person name="Wang C."/>
            <person name="Yang T."/>
            <person name="Huo Q."/>
            <person name="Li W."/>
            <person name="Guo W."/>
            <person name="Chen H."/>
            <person name="Zhou L."/>
            <person name="Ni X."/>
            <person name="Tian J."/>
            <person name="Zhou Y."/>
            <person name="Sheng Y."/>
            <person name="Liu T."/>
            <person name="Pan Y."/>
            <person name="Xia L."/>
            <person name="Li J."/>
            <person name="Zhao F."/>
            <person name="Cao W."/>
        </authorList>
    </citation>
    <scope>NUCLEOTIDE SEQUENCE</scope>
    <source>
        <strain evidence="1">Hyas-2018</strain>
    </source>
</reference>
<name>A0ACB7S2G6_HYAAI</name>
<sequence length="173" mass="20135">MVRCFNNRIKTIEQQLQPEPSKKSYKPTYSDMLLETYQNNQFQSNTATKRKFGPVEYSNTLAAPMVRCFNNRINTIEQQLQPEPSEKPYKPTFPDMLLETYQNNQFQSDTAAKRKFGPVEYRTLGLDSPSVYREVAFREFPIHDSTGCSLREFVDKFIFVPPLEFPVNKALNG</sequence>
<evidence type="ECO:0000313" key="2">
    <source>
        <dbReference type="Proteomes" id="UP000821845"/>
    </source>
</evidence>
<evidence type="ECO:0000313" key="1">
    <source>
        <dbReference type="EMBL" id="KAH6928256.1"/>
    </source>
</evidence>
<keyword evidence="2" id="KW-1185">Reference proteome</keyword>
<accession>A0ACB7S2G6</accession>
<organism evidence="1 2">
    <name type="scientific">Hyalomma asiaticum</name>
    <name type="common">Tick</name>
    <dbReference type="NCBI Taxonomy" id="266040"/>
    <lineage>
        <taxon>Eukaryota</taxon>
        <taxon>Metazoa</taxon>
        <taxon>Ecdysozoa</taxon>
        <taxon>Arthropoda</taxon>
        <taxon>Chelicerata</taxon>
        <taxon>Arachnida</taxon>
        <taxon>Acari</taxon>
        <taxon>Parasitiformes</taxon>
        <taxon>Ixodida</taxon>
        <taxon>Ixodoidea</taxon>
        <taxon>Ixodidae</taxon>
        <taxon>Hyalomminae</taxon>
        <taxon>Hyalomma</taxon>
    </lineage>
</organism>